<dbReference type="PANTHER" id="PTHR43003:SF6">
    <property type="entry name" value="DNA GLYCOSYLASE"/>
    <property type="match status" value="1"/>
</dbReference>
<organism evidence="3 4">
    <name type="scientific">Pilimelia columellifera subsp. columellifera</name>
    <dbReference type="NCBI Taxonomy" id="706583"/>
    <lineage>
        <taxon>Bacteria</taxon>
        <taxon>Bacillati</taxon>
        <taxon>Actinomycetota</taxon>
        <taxon>Actinomycetes</taxon>
        <taxon>Micromonosporales</taxon>
        <taxon>Micromonosporaceae</taxon>
        <taxon>Pilimelia</taxon>
    </lineage>
</organism>
<comment type="caution">
    <text evidence="3">The sequence shown here is derived from an EMBL/GenBank/DDBJ whole genome shotgun (WGS) entry which is preliminary data.</text>
</comment>
<reference evidence="4" key="1">
    <citation type="journal article" date="2019" name="Int. J. Syst. Evol. Microbiol.">
        <title>The Global Catalogue of Microorganisms (GCM) 10K type strain sequencing project: providing services to taxonomists for standard genome sequencing and annotation.</title>
        <authorList>
            <consortium name="The Broad Institute Genomics Platform"/>
            <consortium name="The Broad Institute Genome Sequencing Center for Infectious Disease"/>
            <person name="Wu L."/>
            <person name="Ma J."/>
        </authorList>
    </citation>
    <scope>NUCLEOTIDE SEQUENCE [LARGE SCALE GENOMIC DNA]</scope>
    <source>
        <strain evidence="4">JCM 3367</strain>
    </source>
</reference>
<keyword evidence="1" id="KW-0227">DNA damage</keyword>
<dbReference type="Proteomes" id="UP001499978">
    <property type="component" value="Unassembled WGS sequence"/>
</dbReference>
<evidence type="ECO:0000256" key="1">
    <source>
        <dbReference type="ARBA" id="ARBA00022763"/>
    </source>
</evidence>
<evidence type="ECO:0000256" key="2">
    <source>
        <dbReference type="ARBA" id="ARBA00023204"/>
    </source>
</evidence>
<evidence type="ECO:0000313" key="4">
    <source>
        <dbReference type="Proteomes" id="UP001499978"/>
    </source>
</evidence>
<dbReference type="InterPro" id="IPR051912">
    <property type="entry name" value="Alkylbase_DNA_Glycosylase/TA"/>
</dbReference>
<name>A0ABP6AYH2_9ACTN</name>
<evidence type="ECO:0000313" key="3">
    <source>
        <dbReference type="EMBL" id="GAA2528256.1"/>
    </source>
</evidence>
<proteinExistence type="predicted"/>
<dbReference type="Gene3D" id="1.10.340.30">
    <property type="entry name" value="Hypothetical protein, domain 2"/>
    <property type="match status" value="1"/>
</dbReference>
<gene>
    <name evidence="3" type="ORF">GCM10010201_29020</name>
</gene>
<dbReference type="InterPro" id="IPR011257">
    <property type="entry name" value="DNA_glycosylase"/>
</dbReference>
<keyword evidence="2" id="KW-0234">DNA repair</keyword>
<dbReference type="SUPFAM" id="SSF48150">
    <property type="entry name" value="DNA-glycosylase"/>
    <property type="match status" value="1"/>
</dbReference>
<dbReference type="PANTHER" id="PTHR43003">
    <property type="entry name" value="DNA-3-METHYLADENINE GLYCOSYLASE"/>
    <property type="match status" value="1"/>
</dbReference>
<accession>A0ABP6AYH2</accession>
<protein>
    <submittedName>
        <fullName evidence="3">DNA-3-methyladenine glycosylase 2 family protein</fullName>
    </submittedName>
</protein>
<dbReference type="EMBL" id="BAAARY010000014">
    <property type="protein sequence ID" value="GAA2528256.1"/>
    <property type="molecule type" value="Genomic_DNA"/>
</dbReference>
<keyword evidence="4" id="KW-1185">Reference proteome</keyword>
<sequence length="303" mass="32361">MPAMGVDRVMGTPPGYRLGWLARLLTFSAHDPCARFLDGSLWWAARTPEGPGTLWLRPAPGQLLASGHGPGGSWLVERADAVAGLRDRLDGFAALAASRPTLARLAGAVGTPRLPATGLVFQRLLRSVLEQKVTGTEAYRAYAATVRHFGEPAPGPVPLLLPPDPDAVASAGYWVFHRFGVEQRRADTLARAAAAAARLERCGDSSETTARLTAVDGIGRWTAAEVVRVVHGDADAVSVGDYHVKNTVSWALAGEPRGTDERMLELLAPFAGHRGRVCLLLEAAGLHAPRYGPRATIRSFHTY</sequence>